<accession>A0A916YIN4</accession>
<evidence type="ECO:0000256" key="1">
    <source>
        <dbReference type="ARBA" id="ARBA00004651"/>
    </source>
</evidence>
<dbReference type="Pfam" id="PF00528">
    <property type="entry name" value="BPD_transp_1"/>
    <property type="match status" value="1"/>
</dbReference>
<organism evidence="9 10">
    <name type="scientific">Paenibacillus nasutitermitis</name>
    <dbReference type="NCBI Taxonomy" id="1652958"/>
    <lineage>
        <taxon>Bacteria</taxon>
        <taxon>Bacillati</taxon>
        <taxon>Bacillota</taxon>
        <taxon>Bacilli</taxon>
        <taxon>Bacillales</taxon>
        <taxon>Paenibacillaceae</taxon>
        <taxon>Paenibacillus</taxon>
    </lineage>
</organism>
<comment type="caution">
    <text evidence="9">The sequence shown here is derived from an EMBL/GenBank/DDBJ whole genome shotgun (WGS) entry which is preliminary data.</text>
</comment>
<evidence type="ECO:0000256" key="4">
    <source>
        <dbReference type="ARBA" id="ARBA00022692"/>
    </source>
</evidence>
<dbReference type="PANTHER" id="PTHR43744">
    <property type="entry name" value="ABC TRANSPORTER PERMEASE PROTEIN MG189-RELATED-RELATED"/>
    <property type="match status" value="1"/>
</dbReference>
<proteinExistence type="inferred from homology"/>
<dbReference type="PROSITE" id="PS50928">
    <property type="entry name" value="ABC_TM1"/>
    <property type="match status" value="1"/>
</dbReference>
<reference evidence="9" key="2">
    <citation type="submission" date="2020-09" db="EMBL/GenBank/DDBJ databases">
        <authorList>
            <person name="Sun Q."/>
            <person name="Zhou Y."/>
        </authorList>
    </citation>
    <scope>NUCLEOTIDE SEQUENCE</scope>
    <source>
        <strain evidence="9">CGMCC 1.15178</strain>
    </source>
</reference>
<evidence type="ECO:0000256" key="2">
    <source>
        <dbReference type="ARBA" id="ARBA00022448"/>
    </source>
</evidence>
<dbReference type="SUPFAM" id="SSF161098">
    <property type="entry name" value="MetI-like"/>
    <property type="match status" value="1"/>
</dbReference>
<dbReference type="InterPro" id="IPR035906">
    <property type="entry name" value="MetI-like_sf"/>
</dbReference>
<dbReference type="PANTHER" id="PTHR43744:SF6">
    <property type="entry name" value="ABC TRANSPORTER PERMEASE PROTEIN YESQ-RELATED"/>
    <property type="match status" value="1"/>
</dbReference>
<feature type="transmembrane region" description="Helical" evidence="7">
    <location>
        <begin position="246"/>
        <end position="267"/>
    </location>
</feature>
<keyword evidence="5 7" id="KW-1133">Transmembrane helix</keyword>
<protein>
    <submittedName>
        <fullName evidence="9">ABC transporter permease</fullName>
    </submittedName>
</protein>
<evidence type="ECO:0000313" key="9">
    <source>
        <dbReference type="EMBL" id="GGD47383.1"/>
    </source>
</evidence>
<dbReference type="EMBL" id="BMHP01000001">
    <property type="protein sequence ID" value="GGD47383.1"/>
    <property type="molecule type" value="Genomic_DNA"/>
</dbReference>
<keyword evidence="4 7" id="KW-0812">Transmembrane</keyword>
<feature type="domain" description="ABC transmembrane type-1" evidence="8">
    <location>
        <begin position="75"/>
        <end position="267"/>
    </location>
</feature>
<evidence type="ECO:0000313" key="10">
    <source>
        <dbReference type="Proteomes" id="UP000612456"/>
    </source>
</evidence>
<feature type="transmembrane region" description="Helical" evidence="7">
    <location>
        <begin position="12"/>
        <end position="34"/>
    </location>
</feature>
<feature type="transmembrane region" description="Helical" evidence="7">
    <location>
        <begin position="187"/>
        <end position="209"/>
    </location>
</feature>
<evidence type="ECO:0000256" key="6">
    <source>
        <dbReference type="ARBA" id="ARBA00023136"/>
    </source>
</evidence>
<comment type="subcellular location">
    <subcellularLocation>
        <location evidence="1 7">Cell membrane</location>
        <topology evidence="1 7">Multi-pass membrane protein</topology>
    </subcellularLocation>
</comment>
<feature type="transmembrane region" description="Helical" evidence="7">
    <location>
        <begin position="74"/>
        <end position="98"/>
    </location>
</feature>
<evidence type="ECO:0000256" key="5">
    <source>
        <dbReference type="ARBA" id="ARBA00022989"/>
    </source>
</evidence>
<sequence>MMATLKRMKAWNLPTHLILILVCTVMIYPIVWWLGASLKTNAEMSLPGIFPSDPQWSNYVKGWTAIPDYTFSRFFANSFIIELFSVTGSVVSASLVAFGFARVNFRYSKLWFALLMLTMMIPSQVIVIPQYVMFSDLNWINTYLPIIVPHFFGGGGFFVFLLVQFIRSIPRELDESAKIDGCTTFGIYFRIIMPLVKPALVTVAIYSFLWTWDDFFQQLLYINSVEKFTVGLALRLFMDSQSTVEWGQMLSMSLLSIIPSVIVFFLAQKQFIEGIATTGLKG</sequence>
<dbReference type="GO" id="GO:0055085">
    <property type="term" value="P:transmembrane transport"/>
    <property type="evidence" value="ECO:0007669"/>
    <property type="project" value="InterPro"/>
</dbReference>
<keyword evidence="2 7" id="KW-0813">Transport</keyword>
<name>A0A916YIN4_9BACL</name>
<comment type="similarity">
    <text evidence="7">Belongs to the binding-protein-dependent transport system permease family.</text>
</comment>
<keyword evidence="6 7" id="KW-0472">Membrane</keyword>
<evidence type="ECO:0000256" key="3">
    <source>
        <dbReference type="ARBA" id="ARBA00022475"/>
    </source>
</evidence>
<dbReference type="GO" id="GO:0005886">
    <property type="term" value="C:plasma membrane"/>
    <property type="evidence" value="ECO:0007669"/>
    <property type="project" value="UniProtKB-SubCell"/>
</dbReference>
<dbReference type="CDD" id="cd06261">
    <property type="entry name" value="TM_PBP2"/>
    <property type="match status" value="1"/>
</dbReference>
<keyword evidence="3" id="KW-1003">Cell membrane</keyword>
<feature type="transmembrane region" description="Helical" evidence="7">
    <location>
        <begin position="143"/>
        <end position="166"/>
    </location>
</feature>
<dbReference type="Proteomes" id="UP000612456">
    <property type="component" value="Unassembled WGS sequence"/>
</dbReference>
<evidence type="ECO:0000256" key="7">
    <source>
        <dbReference type="RuleBase" id="RU363032"/>
    </source>
</evidence>
<gene>
    <name evidence="9" type="ORF">GCM10010911_01130</name>
</gene>
<dbReference type="InterPro" id="IPR000515">
    <property type="entry name" value="MetI-like"/>
</dbReference>
<dbReference type="AlphaFoldDB" id="A0A916YIN4"/>
<evidence type="ECO:0000259" key="8">
    <source>
        <dbReference type="PROSITE" id="PS50928"/>
    </source>
</evidence>
<dbReference type="Gene3D" id="1.10.3720.10">
    <property type="entry name" value="MetI-like"/>
    <property type="match status" value="1"/>
</dbReference>
<keyword evidence="10" id="KW-1185">Reference proteome</keyword>
<feature type="transmembrane region" description="Helical" evidence="7">
    <location>
        <begin position="110"/>
        <end position="131"/>
    </location>
</feature>
<reference evidence="9" key="1">
    <citation type="journal article" date="2014" name="Int. J. Syst. Evol. Microbiol.">
        <title>Complete genome sequence of Corynebacterium casei LMG S-19264T (=DSM 44701T), isolated from a smear-ripened cheese.</title>
        <authorList>
            <consortium name="US DOE Joint Genome Institute (JGI-PGF)"/>
            <person name="Walter F."/>
            <person name="Albersmeier A."/>
            <person name="Kalinowski J."/>
            <person name="Ruckert C."/>
        </authorList>
    </citation>
    <scope>NUCLEOTIDE SEQUENCE</scope>
    <source>
        <strain evidence="9">CGMCC 1.15178</strain>
    </source>
</reference>